<dbReference type="PANTHER" id="PTHR12461">
    <property type="entry name" value="HYPOXIA-INDUCIBLE FACTOR 1 ALPHA INHIBITOR-RELATED"/>
    <property type="match status" value="1"/>
</dbReference>
<organism evidence="2 3">
    <name type="scientific">Parapedobacter pyrenivorans</name>
    <dbReference type="NCBI Taxonomy" id="1305674"/>
    <lineage>
        <taxon>Bacteria</taxon>
        <taxon>Pseudomonadati</taxon>
        <taxon>Bacteroidota</taxon>
        <taxon>Sphingobacteriia</taxon>
        <taxon>Sphingobacteriales</taxon>
        <taxon>Sphingobacteriaceae</taxon>
        <taxon>Parapedobacter</taxon>
    </lineage>
</organism>
<comment type="caution">
    <text evidence="2">The sequence shown here is derived from an EMBL/GenBank/DDBJ whole genome shotgun (WGS) entry which is preliminary data.</text>
</comment>
<reference evidence="2" key="1">
    <citation type="journal article" date="2014" name="Int. J. Syst. Evol. Microbiol.">
        <title>Complete genome sequence of Corynebacterium casei LMG S-19264T (=DSM 44701T), isolated from a smear-ripened cheese.</title>
        <authorList>
            <consortium name="US DOE Joint Genome Institute (JGI-PGF)"/>
            <person name="Walter F."/>
            <person name="Albersmeier A."/>
            <person name="Kalinowski J."/>
            <person name="Ruckert C."/>
        </authorList>
    </citation>
    <scope>NUCLEOTIDE SEQUENCE</scope>
    <source>
        <strain evidence="2">CGMCC 1.12195</strain>
    </source>
</reference>
<evidence type="ECO:0000259" key="1">
    <source>
        <dbReference type="PROSITE" id="PS51184"/>
    </source>
</evidence>
<evidence type="ECO:0000313" key="3">
    <source>
        <dbReference type="Proteomes" id="UP000660862"/>
    </source>
</evidence>
<evidence type="ECO:0000313" key="2">
    <source>
        <dbReference type="EMBL" id="GGH02606.1"/>
    </source>
</evidence>
<dbReference type="InterPro" id="IPR041667">
    <property type="entry name" value="Cupin_8"/>
</dbReference>
<dbReference type="Pfam" id="PF13621">
    <property type="entry name" value="Cupin_8"/>
    <property type="match status" value="1"/>
</dbReference>
<dbReference type="Gene3D" id="2.60.120.650">
    <property type="entry name" value="Cupin"/>
    <property type="match status" value="1"/>
</dbReference>
<dbReference type="EMBL" id="BMER01000006">
    <property type="protein sequence ID" value="GGH02606.1"/>
    <property type="molecule type" value="Genomic_DNA"/>
</dbReference>
<reference evidence="2" key="2">
    <citation type="submission" date="2020-09" db="EMBL/GenBank/DDBJ databases">
        <authorList>
            <person name="Sun Q."/>
            <person name="Zhou Y."/>
        </authorList>
    </citation>
    <scope>NUCLEOTIDE SEQUENCE</scope>
    <source>
        <strain evidence="2">CGMCC 1.12195</strain>
    </source>
</reference>
<name>A0A917MF35_9SPHI</name>
<accession>A0A917MF35</accession>
<dbReference type="AlphaFoldDB" id="A0A917MF35"/>
<dbReference type="SUPFAM" id="SSF51197">
    <property type="entry name" value="Clavaminate synthase-like"/>
    <property type="match status" value="1"/>
</dbReference>
<proteinExistence type="predicted"/>
<protein>
    <recommendedName>
        <fullName evidence="1">JmjC domain-containing protein</fullName>
    </recommendedName>
</protein>
<dbReference type="PROSITE" id="PS51184">
    <property type="entry name" value="JMJC"/>
    <property type="match status" value="1"/>
</dbReference>
<gene>
    <name evidence="2" type="ORF">GCM10007415_43390</name>
</gene>
<feature type="domain" description="JmjC" evidence="1">
    <location>
        <begin position="82"/>
        <end position="257"/>
    </location>
</feature>
<sequence length="295" mass="35018">MLMGIFNLEPLERIQPIPKAEFIKNYHRPQRPVLIENLTNAWNDKWTFDHVKSLVGEQTVPLYDNKPAQGKESVYEPVTSMRFSEYIDLLKTQPTDLRIFFYTLKDHCPQLLEDFEYPDIGLKFFKRLPALFFGGGLSKVFAHYDIDLPDNLHIHFEGSKRVVLFGPDQSKYLYKVPFSIHNIDKIDMENPDFDRYPALKYARGYEVYMKHGDALYMPGGWWHYITYLDGGFSMTLRALPRTPERAAQMLYNVFVMRLIDNTMRGIQGQKWLDFKERWAYRRTQRLLSHRSQRKT</sequence>
<dbReference type="Proteomes" id="UP000660862">
    <property type="component" value="Unassembled WGS sequence"/>
</dbReference>
<keyword evidence="3" id="KW-1185">Reference proteome</keyword>
<dbReference type="PANTHER" id="PTHR12461:SF105">
    <property type="entry name" value="HYPOXIA-INDUCIBLE FACTOR 1-ALPHA INHIBITOR"/>
    <property type="match status" value="1"/>
</dbReference>
<dbReference type="InterPro" id="IPR003347">
    <property type="entry name" value="JmjC_dom"/>
</dbReference>